<dbReference type="InterPro" id="IPR050179">
    <property type="entry name" value="Trans_hexapeptide_repeat"/>
</dbReference>
<accession>A0ABU0WGK7</accession>
<dbReference type="Pfam" id="PF17836">
    <property type="entry name" value="PglD_N"/>
    <property type="match status" value="1"/>
</dbReference>
<dbReference type="InterPro" id="IPR000089">
    <property type="entry name" value="Biotin_lipoyl"/>
</dbReference>
<dbReference type="RefSeq" id="WP_306706227.1">
    <property type="nucleotide sequence ID" value="NZ_JAUJFI010000045.1"/>
</dbReference>
<dbReference type="CDD" id="cd03360">
    <property type="entry name" value="LbH_AT_putative"/>
    <property type="match status" value="1"/>
</dbReference>
<dbReference type="InterPro" id="IPR003016">
    <property type="entry name" value="2-oxoA_DH_lipoyl-BS"/>
</dbReference>
<organism evidence="5 6">
    <name type="scientific">Azospirillum isscasi</name>
    <dbReference type="NCBI Taxonomy" id="3053926"/>
    <lineage>
        <taxon>Bacteria</taxon>
        <taxon>Pseudomonadati</taxon>
        <taxon>Pseudomonadota</taxon>
        <taxon>Alphaproteobacteria</taxon>
        <taxon>Rhodospirillales</taxon>
        <taxon>Azospirillaceae</taxon>
        <taxon>Azospirillum</taxon>
    </lineage>
</organism>
<dbReference type="Gene3D" id="2.160.10.10">
    <property type="entry name" value="Hexapeptide repeat proteins"/>
    <property type="match status" value="1"/>
</dbReference>
<comment type="cofactor">
    <cofactor evidence="1">
        <name>(R)-lipoate</name>
        <dbReference type="ChEBI" id="CHEBI:83088"/>
    </cofactor>
</comment>
<dbReference type="InterPro" id="IPR020019">
    <property type="entry name" value="AcTrfase_PglD-like"/>
</dbReference>
<dbReference type="EMBL" id="JAUJFI010000045">
    <property type="protein sequence ID" value="MDQ2103340.1"/>
    <property type="molecule type" value="Genomic_DNA"/>
</dbReference>
<reference evidence="5 6" key="1">
    <citation type="submission" date="2023-06" db="EMBL/GenBank/DDBJ databases">
        <title>Azospirillum isscasensis sp.nov, a bacterium isolated from rhizosphere soil of rice.</title>
        <authorList>
            <person name="Wang H."/>
        </authorList>
    </citation>
    <scope>NUCLEOTIDE SEQUENCE [LARGE SCALE GENOMIC DNA]</scope>
    <source>
        <strain evidence="5 6">C340-1</strain>
    </source>
</reference>
<evidence type="ECO:0000259" key="4">
    <source>
        <dbReference type="PROSITE" id="PS50968"/>
    </source>
</evidence>
<sequence>MSEVITVPLVNANEDQVQVVEIRVSEGQAVRDGDPLFALETTKSAVEVLAPADGVITGLKVKVGDFVTTGAPLCRLERGEGASASAPVEDAPATEEPAAVHRTLKARLLARELGIPIAAVPAVAGRVGEAEVRAYAGRHRPVATVPARADDPMDLPFSPTDAAGHRLAVIVGGGRHAPCVIDGLEGSGYRIVGCVDSLKPIGETVLPGIRVLGRESLLEELWRRGVRTAFIGVGGTDDMTGRAGVYERLKALGFTLPPVIHRSAVVGLDTIVGDAAQILMGATVGPRSRIGANALVNQGSIVCHDSEISDHAHITPGAILAGAVRIGPRSIIGMGATVRYHLSVGADCLVHNGVAVVSNVADGQIVTATRRMARTAAKHG</sequence>
<feature type="domain" description="Lipoyl-binding" evidence="4">
    <location>
        <begin position="2"/>
        <end position="77"/>
    </location>
</feature>
<dbReference type="SUPFAM" id="SSF51230">
    <property type="entry name" value="Single hybrid motif"/>
    <property type="match status" value="1"/>
</dbReference>
<dbReference type="Gene3D" id="3.40.50.20">
    <property type="match status" value="1"/>
</dbReference>
<evidence type="ECO:0000256" key="3">
    <source>
        <dbReference type="ARBA" id="ARBA00022823"/>
    </source>
</evidence>
<comment type="similarity">
    <text evidence="2">Belongs to the transferase hexapeptide repeat family.</text>
</comment>
<dbReference type="SUPFAM" id="SSF51161">
    <property type="entry name" value="Trimeric LpxA-like enzymes"/>
    <property type="match status" value="1"/>
</dbReference>
<evidence type="ECO:0000313" key="5">
    <source>
        <dbReference type="EMBL" id="MDQ2103340.1"/>
    </source>
</evidence>
<dbReference type="PROSITE" id="PS00189">
    <property type="entry name" value="LIPOYL"/>
    <property type="match status" value="1"/>
</dbReference>
<name>A0ABU0WGK7_9PROT</name>
<proteinExistence type="inferred from homology"/>
<protein>
    <submittedName>
        <fullName evidence="5">Biotin/lipoyl-containing protein</fullName>
    </submittedName>
</protein>
<dbReference type="InterPro" id="IPR011053">
    <property type="entry name" value="Single_hybrid_motif"/>
</dbReference>
<dbReference type="Proteomes" id="UP001227317">
    <property type="component" value="Unassembled WGS sequence"/>
</dbReference>
<gene>
    <name evidence="5" type="ORF">QSG27_11640</name>
</gene>
<keyword evidence="6" id="KW-1185">Reference proteome</keyword>
<dbReference type="PROSITE" id="PS50968">
    <property type="entry name" value="BIOTINYL_LIPOYL"/>
    <property type="match status" value="1"/>
</dbReference>
<comment type="caution">
    <text evidence="5">The sequence shown here is derived from an EMBL/GenBank/DDBJ whole genome shotgun (WGS) entry which is preliminary data.</text>
</comment>
<evidence type="ECO:0000256" key="2">
    <source>
        <dbReference type="ARBA" id="ARBA00007274"/>
    </source>
</evidence>
<dbReference type="PANTHER" id="PTHR43300:SF7">
    <property type="entry name" value="UDP-N-ACETYLBACILLOSAMINE N-ACETYLTRANSFERASE"/>
    <property type="match status" value="1"/>
</dbReference>
<evidence type="ECO:0000313" key="6">
    <source>
        <dbReference type="Proteomes" id="UP001227317"/>
    </source>
</evidence>
<dbReference type="Gene3D" id="2.40.50.100">
    <property type="match status" value="1"/>
</dbReference>
<dbReference type="CDD" id="cd06849">
    <property type="entry name" value="lipoyl_domain"/>
    <property type="match status" value="1"/>
</dbReference>
<dbReference type="InterPro" id="IPR041561">
    <property type="entry name" value="PglD_N"/>
</dbReference>
<keyword evidence="3" id="KW-0450">Lipoyl</keyword>
<dbReference type="PANTHER" id="PTHR43300">
    <property type="entry name" value="ACETYLTRANSFERASE"/>
    <property type="match status" value="1"/>
</dbReference>
<evidence type="ECO:0000256" key="1">
    <source>
        <dbReference type="ARBA" id="ARBA00001938"/>
    </source>
</evidence>
<dbReference type="InterPro" id="IPR011004">
    <property type="entry name" value="Trimer_LpxA-like_sf"/>
</dbReference>
<dbReference type="Pfam" id="PF00364">
    <property type="entry name" value="Biotin_lipoyl"/>
    <property type="match status" value="1"/>
</dbReference>